<protein>
    <submittedName>
        <fullName evidence="3">Sulfonate transport system substrate-binding protein</fullName>
    </submittedName>
</protein>
<dbReference type="InterPro" id="IPR015168">
    <property type="entry name" value="SsuA/THI5"/>
</dbReference>
<sequence length="336" mass="36272">MKDQARPKAMAGQPTWSRRAVIASGAAIAALSASGCARQFAMPLRVAITGKGASDTRLLLKAAGLAPDFPVQYSEFQSGHLVIEALNSDALDFGGSSEIPPVFSAASTVQSFLQVGVLHGDVNNQAVLVPKGSAIRDLRDLKGKRVGYVRATTSQYFLIEMLRSVGLSWSDIEPVALTVSDGVAAFSQGALDAWAIYGYVIQRAVATQGATVLRTALGFLSGNYPVLAHRNALANREKAAHVLTYMRLVSEGYAWARDHQDKWANLVAAEIGVPVSYVQDQLREESALFQLQPVTIEAIRSQQVVADVFTRAGLIPNHVDMTRLWDMRFNADIMKG</sequence>
<dbReference type="InterPro" id="IPR006311">
    <property type="entry name" value="TAT_signal"/>
</dbReference>
<dbReference type="PANTHER" id="PTHR30024:SF42">
    <property type="entry name" value="ALIPHATIC SULFONATES-BINDING PROTEIN-RELATED"/>
    <property type="match status" value="1"/>
</dbReference>
<dbReference type="Gene3D" id="3.40.190.10">
    <property type="entry name" value="Periplasmic binding protein-like II"/>
    <property type="match status" value="2"/>
</dbReference>
<gene>
    <name evidence="3" type="ORF">GGR39_001898</name>
</gene>
<organism evidence="3 4">
    <name type="scientific">Novosphingobium fluoreni</name>
    <dbReference type="NCBI Taxonomy" id="1391222"/>
    <lineage>
        <taxon>Bacteria</taxon>
        <taxon>Pseudomonadati</taxon>
        <taxon>Pseudomonadota</taxon>
        <taxon>Alphaproteobacteria</taxon>
        <taxon>Sphingomonadales</taxon>
        <taxon>Sphingomonadaceae</taxon>
        <taxon>Novosphingobium</taxon>
    </lineage>
</organism>
<dbReference type="Proteomes" id="UP000561459">
    <property type="component" value="Unassembled WGS sequence"/>
</dbReference>
<proteinExistence type="inferred from homology"/>
<feature type="domain" description="Solute-binding protein family 3/N-terminal" evidence="2">
    <location>
        <begin position="43"/>
        <end position="267"/>
    </location>
</feature>
<dbReference type="AlphaFoldDB" id="A0A7W6C668"/>
<comment type="similarity">
    <text evidence="1">Belongs to the bacterial solute-binding protein SsuA/TauA family.</text>
</comment>
<dbReference type="InterPro" id="IPR001638">
    <property type="entry name" value="Solute-binding_3/MltF_N"/>
</dbReference>
<keyword evidence="4" id="KW-1185">Reference proteome</keyword>
<dbReference type="EMBL" id="JACIDY010000004">
    <property type="protein sequence ID" value="MBB3940241.1"/>
    <property type="molecule type" value="Genomic_DNA"/>
</dbReference>
<dbReference type="PANTHER" id="PTHR30024">
    <property type="entry name" value="ALIPHATIC SULFONATES-BINDING PROTEIN-RELATED"/>
    <property type="match status" value="1"/>
</dbReference>
<evidence type="ECO:0000313" key="4">
    <source>
        <dbReference type="Proteomes" id="UP000561459"/>
    </source>
</evidence>
<dbReference type="Pfam" id="PF09084">
    <property type="entry name" value="NMT1"/>
    <property type="match status" value="1"/>
</dbReference>
<accession>A0A7W6C668</accession>
<dbReference type="RefSeq" id="WP_246388594.1">
    <property type="nucleotide sequence ID" value="NZ_JACIDY010000004.1"/>
</dbReference>
<evidence type="ECO:0000259" key="2">
    <source>
        <dbReference type="SMART" id="SM00062"/>
    </source>
</evidence>
<comment type="caution">
    <text evidence="3">The sequence shown here is derived from an EMBL/GenBank/DDBJ whole genome shotgun (WGS) entry which is preliminary data.</text>
</comment>
<reference evidence="3 4" key="1">
    <citation type="submission" date="2020-08" db="EMBL/GenBank/DDBJ databases">
        <title>Genomic Encyclopedia of Type Strains, Phase IV (KMG-IV): sequencing the most valuable type-strain genomes for metagenomic binning, comparative biology and taxonomic classification.</title>
        <authorList>
            <person name="Goeker M."/>
        </authorList>
    </citation>
    <scope>NUCLEOTIDE SEQUENCE [LARGE SCALE GENOMIC DNA]</scope>
    <source>
        <strain evidence="3 4">DSM 27568</strain>
    </source>
</reference>
<evidence type="ECO:0000256" key="1">
    <source>
        <dbReference type="ARBA" id="ARBA00010742"/>
    </source>
</evidence>
<evidence type="ECO:0000313" key="3">
    <source>
        <dbReference type="EMBL" id="MBB3940241.1"/>
    </source>
</evidence>
<dbReference type="PROSITE" id="PS51318">
    <property type="entry name" value="TAT"/>
    <property type="match status" value="1"/>
</dbReference>
<dbReference type="SUPFAM" id="SSF53850">
    <property type="entry name" value="Periplasmic binding protein-like II"/>
    <property type="match status" value="1"/>
</dbReference>
<name>A0A7W6C668_9SPHN</name>
<dbReference type="SMART" id="SM00062">
    <property type="entry name" value="PBPb"/>
    <property type="match status" value="1"/>
</dbReference>